<evidence type="ECO:0000259" key="13">
    <source>
        <dbReference type="PROSITE" id="PS51843"/>
    </source>
</evidence>
<protein>
    <submittedName>
        <fullName evidence="14">Uncharacterized protein</fullName>
    </submittedName>
</protein>
<dbReference type="InterPro" id="IPR050274">
    <property type="entry name" value="Nuclear_hormone_rcpt_NR2"/>
</dbReference>
<name>A0AAR5NXX4_DENPD</name>
<evidence type="ECO:0000313" key="15">
    <source>
        <dbReference type="Proteomes" id="UP000019118"/>
    </source>
</evidence>
<dbReference type="GO" id="GO:0003700">
    <property type="term" value="F:DNA-binding transcription factor activity"/>
    <property type="evidence" value="ECO:0007669"/>
    <property type="project" value="InterPro"/>
</dbReference>
<comment type="similarity">
    <text evidence="10">Belongs to the nuclear hormone receptor family.</text>
</comment>
<dbReference type="PROSITE" id="PS00031">
    <property type="entry name" value="NUCLEAR_REC_DBD_1"/>
    <property type="match status" value="1"/>
</dbReference>
<dbReference type="FunFam" id="1.10.565.10:FF:000041">
    <property type="entry name" value="Nuclear hormone receptor HR78"/>
    <property type="match status" value="1"/>
</dbReference>
<dbReference type="AlphaFoldDB" id="A0AAR5NXX4"/>
<dbReference type="PROSITE" id="PS51030">
    <property type="entry name" value="NUCLEAR_REC_DBD_2"/>
    <property type="match status" value="1"/>
</dbReference>
<keyword evidence="8 10" id="KW-0675">Receptor</keyword>
<dbReference type="Pfam" id="PF00105">
    <property type="entry name" value="zf-C4"/>
    <property type="match status" value="1"/>
</dbReference>
<accession>A0AAR5NXX4</accession>
<evidence type="ECO:0000256" key="8">
    <source>
        <dbReference type="ARBA" id="ARBA00023170"/>
    </source>
</evidence>
<dbReference type="PRINTS" id="PR00398">
    <property type="entry name" value="STRDHORMONER"/>
</dbReference>
<organism evidence="14 15">
    <name type="scientific">Dendroctonus ponderosae</name>
    <name type="common">Mountain pine beetle</name>
    <dbReference type="NCBI Taxonomy" id="77166"/>
    <lineage>
        <taxon>Eukaryota</taxon>
        <taxon>Metazoa</taxon>
        <taxon>Ecdysozoa</taxon>
        <taxon>Arthropoda</taxon>
        <taxon>Hexapoda</taxon>
        <taxon>Insecta</taxon>
        <taxon>Pterygota</taxon>
        <taxon>Neoptera</taxon>
        <taxon>Endopterygota</taxon>
        <taxon>Coleoptera</taxon>
        <taxon>Polyphaga</taxon>
        <taxon>Cucujiformia</taxon>
        <taxon>Curculionidae</taxon>
        <taxon>Scolytinae</taxon>
        <taxon>Dendroctonus</taxon>
    </lineage>
</organism>
<evidence type="ECO:0000313" key="14">
    <source>
        <dbReference type="EnsemblMetazoa" id="XP_019753635.1"/>
    </source>
</evidence>
<evidence type="ECO:0000256" key="10">
    <source>
        <dbReference type="RuleBase" id="RU004334"/>
    </source>
</evidence>
<evidence type="ECO:0000256" key="3">
    <source>
        <dbReference type="ARBA" id="ARBA00022771"/>
    </source>
</evidence>
<keyword evidence="2 10" id="KW-0479">Metal-binding</keyword>
<feature type="region of interest" description="Disordered" evidence="11">
    <location>
        <begin position="173"/>
        <end position="197"/>
    </location>
</feature>
<feature type="domain" description="Nuclear receptor" evidence="12">
    <location>
        <begin position="32"/>
        <end position="107"/>
    </location>
</feature>
<keyword evidence="9 10" id="KW-0539">Nucleus</keyword>
<proteinExistence type="inferred from homology"/>
<dbReference type="SUPFAM" id="SSF48508">
    <property type="entry name" value="Nuclear receptor ligand-binding domain"/>
    <property type="match status" value="1"/>
</dbReference>
<dbReference type="GO" id="GO:0005634">
    <property type="term" value="C:nucleus"/>
    <property type="evidence" value="ECO:0007669"/>
    <property type="project" value="UniProtKB-SubCell"/>
</dbReference>
<keyword evidence="5 10" id="KW-0805">Transcription regulation</keyword>
<dbReference type="InterPro" id="IPR001628">
    <property type="entry name" value="Znf_hrmn_rcpt"/>
</dbReference>
<comment type="subcellular location">
    <subcellularLocation>
        <location evidence="1 10">Nucleus</location>
    </subcellularLocation>
</comment>
<dbReference type="InterPro" id="IPR035500">
    <property type="entry name" value="NHR-like_dom_sf"/>
</dbReference>
<evidence type="ECO:0000256" key="1">
    <source>
        <dbReference type="ARBA" id="ARBA00004123"/>
    </source>
</evidence>
<feature type="compositionally biased region" description="Polar residues" evidence="11">
    <location>
        <begin position="173"/>
        <end position="186"/>
    </location>
</feature>
<dbReference type="InterPro" id="IPR001723">
    <property type="entry name" value="Nuclear_hrmn_rcpt"/>
</dbReference>
<keyword evidence="4 10" id="KW-0862">Zinc</keyword>
<dbReference type="InterPro" id="IPR000536">
    <property type="entry name" value="Nucl_hrmn_rcpt_lig-bd"/>
</dbReference>
<evidence type="ECO:0000256" key="9">
    <source>
        <dbReference type="ARBA" id="ARBA00023242"/>
    </source>
</evidence>
<dbReference type="Gene3D" id="1.10.565.10">
    <property type="entry name" value="Retinoid X Receptor"/>
    <property type="match status" value="1"/>
</dbReference>
<reference evidence="14" key="2">
    <citation type="submission" date="2024-08" db="UniProtKB">
        <authorList>
            <consortium name="EnsemblMetazoa"/>
        </authorList>
    </citation>
    <scope>IDENTIFICATION</scope>
</reference>
<dbReference type="InterPro" id="IPR013088">
    <property type="entry name" value="Znf_NHR/GATA"/>
</dbReference>
<dbReference type="Proteomes" id="UP000019118">
    <property type="component" value="Unassembled WGS sequence"/>
</dbReference>
<dbReference type="Pfam" id="PF00104">
    <property type="entry name" value="Hormone_recep"/>
    <property type="match status" value="1"/>
</dbReference>
<evidence type="ECO:0000256" key="4">
    <source>
        <dbReference type="ARBA" id="ARBA00022833"/>
    </source>
</evidence>
<dbReference type="GO" id="GO:0043565">
    <property type="term" value="F:sequence-specific DNA binding"/>
    <property type="evidence" value="ECO:0007669"/>
    <property type="project" value="InterPro"/>
</dbReference>
<gene>
    <name evidence="14" type="primary">109532931</name>
</gene>
<reference evidence="15" key="1">
    <citation type="journal article" date="2013" name="Genome Biol.">
        <title>Draft genome of the mountain pine beetle, Dendroctonus ponderosae Hopkins, a major forest pest.</title>
        <authorList>
            <person name="Keeling C.I."/>
            <person name="Yuen M.M."/>
            <person name="Liao N.Y."/>
            <person name="Docking T.R."/>
            <person name="Chan S.K."/>
            <person name="Taylor G.A."/>
            <person name="Palmquist D.L."/>
            <person name="Jackman S.D."/>
            <person name="Nguyen A."/>
            <person name="Li M."/>
            <person name="Henderson H."/>
            <person name="Janes J.K."/>
            <person name="Zhao Y."/>
            <person name="Pandoh P."/>
            <person name="Moore R."/>
            <person name="Sperling F.A."/>
            <person name="Huber D.P."/>
            <person name="Birol I."/>
            <person name="Jones S.J."/>
            <person name="Bohlmann J."/>
        </authorList>
    </citation>
    <scope>NUCLEOTIDE SEQUENCE</scope>
</reference>
<dbReference type="KEGG" id="dpa:109532931"/>
<evidence type="ECO:0000256" key="2">
    <source>
        <dbReference type="ARBA" id="ARBA00022723"/>
    </source>
</evidence>
<feature type="domain" description="NR LBD" evidence="13">
    <location>
        <begin position="211"/>
        <end position="474"/>
    </location>
</feature>
<evidence type="ECO:0000256" key="6">
    <source>
        <dbReference type="ARBA" id="ARBA00023125"/>
    </source>
</evidence>
<dbReference type="SMART" id="SM00430">
    <property type="entry name" value="HOLI"/>
    <property type="match status" value="1"/>
</dbReference>
<sequence length="496" mass="55695">MSEFFRSEGAGVKAEMLSDKNRSTANNMCITVEVCVVCGDRASGRHYGAISCEGCKGFFKRSIRKQLGYQCRGNKNCEVTKHHRNRCQYCRLQKCLACGMRSDFALRTWFLAVQHERKPILDKKEYQSNANNNYSPSVAKGIYIRKDLNTDQPIINTSLNQYDLGLPFFSKSNSSASEPTYCSPSRASVDDDGSMDSSTGADLSDAINIAKDKQLISKALDNIAKVQSLDGLDHLKSHNEEDKCFEYGGCILEEDNIIFTVQLPGPVPNYLHIHYICESTSRLLVSSIHWARNLNAFKYLSTAAQVYLLRGCWAELFTLGIIQCSHMISIPTILNTLAGHLHNSINENTMTAVKVQQITEHIVKLQSFITAMIELNLDVKEFGYLKVIALFSPDNVDQASKVLIEKLQEKSFRELQNYIIKNNRVDNGDRFARLLLKLPPLRALDSSILEELFFAGLAGQMQVHSIIPYILRMDAAGTIQSNRPVKSEQLPDNVVI</sequence>
<keyword evidence="6 10" id="KW-0238">DNA-binding</keyword>
<evidence type="ECO:0000256" key="11">
    <source>
        <dbReference type="SAM" id="MobiDB-lite"/>
    </source>
</evidence>
<dbReference type="SMART" id="SM00399">
    <property type="entry name" value="ZnF_C4"/>
    <property type="match status" value="1"/>
</dbReference>
<evidence type="ECO:0000256" key="7">
    <source>
        <dbReference type="ARBA" id="ARBA00023163"/>
    </source>
</evidence>
<evidence type="ECO:0000259" key="12">
    <source>
        <dbReference type="PROSITE" id="PS51030"/>
    </source>
</evidence>
<dbReference type="GO" id="GO:0008270">
    <property type="term" value="F:zinc ion binding"/>
    <property type="evidence" value="ECO:0007669"/>
    <property type="project" value="UniProtKB-KW"/>
</dbReference>
<keyword evidence="3 10" id="KW-0863">Zinc-finger</keyword>
<dbReference type="PRINTS" id="PR00047">
    <property type="entry name" value="STROIDFINGER"/>
</dbReference>
<dbReference type="FunFam" id="3.30.50.10:FF:000015">
    <property type="entry name" value="Nuclear receptor subfamily 2, group C, member 1"/>
    <property type="match status" value="1"/>
</dbReference>
<dbReference type="Gene3D" id="3.30.50.10">
    <property type="entry name" value="Erythroid Transcription Factor GATA-1, subunit A"/>
    <property type="match status" value="1"/>
</dbReference>
<keyword evidence="7 10" id="KW-0804">Transcription</keyword>
<dbReference type="EnsemblMetazoa" id="XM_019898076.1">
    <property type="protein sequence ID" value="XP_019753635.1"/>
    <property type="gene ID" value="LOC109532931"/>
</dbReference>
<keyword evidence="15" id="KW-1185">Reference proteome</keyword>
<dbReference type="PANTHER" id="PTHR24083">
    <property type="entry name" value="NUCLEAR HORMONE RECEPTOR"/>
    <property type="match status" value="1"/>
</dbReference>
<evidence type="ECO:0000256" key="5">
    <source>
        <dbReference type="ARBA" id="ARBA00023015"/>
    </source>
</evidence>
<dbReference type="PROSITE" id="PS51843">
    <property type="entry name" value="NR_LBD"/>
    <property type="match status" value="1"/>
</dbReference>
<dbReference type="SUPFAM" id="SSF57716">
    <property type="entry name" value="Glucocorticoid receptor-like (DNA-binding domain)"/>
    <property type="match status" value="1"/>
</dbReference>